<evidence type="ECO:0000313" key="4">
    <source>
        <dbReference type="EMBL" id="PTQ82409.1"/>
    </source>
</evidence>
<dbReference type="Proteomes" id="UP000244161">
    <property type="component" value="Unassembled WGS sequence"/>
</dbReference>
<dbReference type="Gene3D" id="2.60.120.260">
    <property type="entry name" value="Galactose-binding domain-like"/>
    <property type="match status" value="1"/>
</dbReference>
<sequence>MDRNRTTEWIWIKDWTLEDGEAPRQVYFRKEINLSVPIKGELRISADSRYKLYINDKLVEVGPSKGDRQIWYYDTIDVTKYLSEGPNVFAVKVLRYPLDHSKGNHGIFRTDTPGLYVSGEITSAEGDVQSIHADETWQCLIDPNFEIVSESSVFAPLQIYEKVNGDDKNSDWMKADFDAGDWQMARSYQPSEMSQAVSPGNLYARTIPFMYRKERKFEKIMTIRQSVHPKEVWEKFLCKRERVVVPPNSKEIIEISAGEEMTGYLQLAVSGGHSAKINILQSEAYVQNTKTVVNGLEIPLKEDREDYLGGHLEGFNDEYTVAGYGTEQAPECYEPFWFRTFRFIGLEIETNDDELVLEAFDYIETGYPLEVSTSFESSDESLSAIWDISERTLRRCMHETYEDCPFYEQLQYAMDSRLQILYTYAVSADDRLARKCMDDFKRSHRYDGTLNGSYPCYGPNVIPGFSIYYILMLHDHMMYFDDMTLLEEHMPTVESVLNYFERNVRPEGYVGKLGGINGIDRYWSFTDWTPEWNGTSGVPPATLQGAITMESLLYIMGLQTAAQIAEHLGRSQFADRLEDKAESVKQAIRKFCIGSNGMIQDGPGIEMYSQHTQVFALLTDTLSQQQGKANLLETIQHKENYAQCSVAMSFYLYRALHKAGIYELTDDYWNIWRRMIKNNATTCVEAEAGERSECHAWGSLALYELPSVTLGVYPAEPGYKSVVIAPTPGYLTWAKGEVMTPHGIVKVEWTKEGDVLTVSYQVPEGMSVYAGNELSQEGRFMLKISE</sequence>
<dbReference type="Gene3D" id="2.60.420.10">
    <property type="entry name" value="Maltose phosphorylase, domain 3"/>
    <property type="match status" value="1"/>
</dbReference>
<dbReference type="PANTHER" id="PTHR34987:SF2">
    <property type="entry name" value="B, PUTATIVE (AFU_ORTHOLOGUE AFUA_7G05040)-RELATED"/>
    <property type="match status" value="1"/>
</dbReference>
<dbReference type="InterPro" id="IPR012341">
    <property type="entry name" value="6hp_glycosidase-like_sf"/>
</dbReference>
<evidence type="ECO:0000259" key="1">
    <source>
        <dbReference type="Pfam" id="PF08531"/>
    </source>
</evidence>
<feature type="domain" description="Alpha-L-rhamnosidase six-hairpin glycosidase" evidence="2">
    <location>
        <begin position="373"/>
        <end position="697"/>
    </location>
</feature>
<dbReference type="EMBL" id="QAOM01000017">
    <property type="protein sequence ID" value="PTQ82409.1"/>
    <property type="molecule type" value="Genomic_DNA"/>
</dbReference>
<dbReference type="Pfam" id="PF17390">
    <property type="entry name" value="Bac_rhamnosid_C"/>
    <property type="match status" value="1"/>
</dbReference>
<dbReference type="InterPro" id="IPR035398">
    <property type="entry name" value="Bac_rhamnosid_C"/>
</dbReference>
<name>A0A2T5IF28_9LACT</name>
<dbReference type="GO" id="GO:0005975">
    <property type="term" value="P:carbohydrate metabolic process"/>
    <property type="evidence" value="ECO:0007669"/>
    <property type="project" value="InterPro"/>
</dbReference>
<feature type="domain" description="Alpha-L-rhamnosidase C-terminal" evidence="3">
    <location>
        <begin position="711"/>
        <end position="766"/>
    </location>
</feature>
<dbReference type="RefSeq" id="WP_245879827.1">
    <property type="nucleotide sequence ID" value="NZ_QAOM01000017.1"/>
</dbReference>
<comment type="caution">
    <text evidence="4">The sequence shown here is derived from an EMBL/GenBank/DDBJ whole genome shotgun (WGS) entry which is preliminary data.</text>
</comment>
<dbReference type="PANTHER" id="PTHR34987">
    <property type="entry name" value="C, PUTATIVE (AFU_ORTHOLOGUE AFUA_3G02880)-RELATED"/>
    <property type="match status" value="1"/>
</dbReference>
<evidence type="ECO:0000259" key="2">
    <source>
        <dbReference type="Pfam" id="PF17389"/>
    </source>
</evidence>
<feature type="domain" description="Bacterial alpha-L-rhamnosidase N-terminal" evidence="1">
    <location>
        <begin position="68"/>
        <end position="192"/>
    </location>
</feature>
<evidence type="ECO:0000259" key="3">
    <source>
        <dbReference type="Pfam" id="PF17390"/>
    </source>
</evidence>
<reference evidence="4 5" key="1">
    <citation type="submission" date="2018-04" db="EMBL/GenBank/DDBJ databases">
        <title>Genomic Encyclopedia of Archaeal and Bacterial Type Strains, Phase II (KMG-II): from individual species to whole genera.</title>
        <authorList>
            <person name="Goeker M."/>
        </authorList>
    </citation>
    <scope>NUCLEOTIDE SEQUENCE [LARGE SCALE GENOMIC DNA]</scope>
    <source>
        <strain evidence="4 5">DSM 18806</strain>
    </source>
</reference>
<proteinExistence type="predicted"/>
<dbReference type="InterPro" id="IPR013737">
    <property type="entry name" value="Bac_rhamnosid_N"/>
</dbReference>
<dbReference type="InterPro" id="IPR035396">
    <property type="entry name" value="Bac_rhamnosid6H"/>
</dbReference>
<dbReference type="AlphaFoldDB" id="A0A2T5IF28"/>
<evidence type="ECO:0000313" key="5">
    <source>
        <dbReference type="Proteomes" id="UP000244161"/>
    </source>
</evidence>
<dbReference type="Pfam" id="PF17389">
    <property type="entry name" value="Bac_rhamnosid6H"/>
    <property type="match status" value="1"/>
</dbReference>
<dbReference type="InterPro" id="IPR008928">
    <property type="entry name" value="6-hairpin_glycosidase_sf"/>
</dbReference>
<dbReference type="Gene3D" id="1.50.10.10">
    <property type="match status" value="1"/>
</dbReference>
<accession>A0A2T5IF28</accession>
<gene>
    <name evidence="4" type="ORF">C8U37_1178</name>
</gene>
<dbReference type="SUPFAM" id="SSF48208">
    <property type="entry name" value="Six-hairpin glycosidases"/>
    <property type="match status" value="1"/>
</dbReference>
<protein>
    <submittedName>
        <fullName evidence="4">Alpha-L-rhamnosidase-like protein</fullName>
    </submittedName>
</protein>
<dbReference type="Pfam" id="PF08531">
    <property type="entry name" value="Bac_rhamnosid_N"/>
    <property type="match status" value="1"/>
</dbReference>
<keyword evidence="5" id="KW-1185">Reference proteome</keyword>
<organism evidence="4 5">
    <name type="scientific">Trichococcus patagoniensis</name>
    <dbReference type="NCBI Taxonomy" id="382641"/>
    <lineage>
        <taxon>Bacteria</taxon>
        <taxon>Bacillati</taxon>
        <taxon>Bacillota</taxon>
        <taxon>Bacilli</taxon>
        <taxon>Lactobacillales</taxon>
        <taxon>Carnobacteriaceae</taxon>
        <taxon>Trichococcus</taxon>
    </lineage>
</organism>